<sequence length="1035" mass="115783">MSDDEPSPGGRTLRMGKKKDGPNWFMIAGGAVVMAVSVALGRKKILNDGEKTKERVLNTSARTQASSPHHQDLDETGSMHTYETVHDGTPFWDKSESVAPPQAKFEFRSSKTKRPAPADSSPQVSKCFRQLSHISVCQSNKHSVQSDAHNSTTLRSGLTARQEMVHRLRQQIRSRDVMINDMQTQLADHVITMHRNHSVDLQECVQAISTNLFEANVEVQKLHRELMKQRAQQIGDLDEECIDIAVAEIKRQWVHHKDVEEIIHESRKLSEEIQRLEREKEAKDNLAHAKLRQCEILSKKVSSLATELEEVKRLAQGKQRLLEAKEQENLQLTSVLQELHHKLEIETRDNDWARSSKLSRRTDARSTKPSWNLNHNIDRPVTPSVNGEVSSSRMWVVDENFQQSGDESVLARNDFQQDSETSVAKGESPCVSNSHTRRFEAPAAENSQMDNSEIIEMLDESLILKFEEEVDQLAAALAVTSKAVSEKMQAASRVLKDFQKHVESNNDAHTLSQTSPQGWKESDFSLTFSHLSENMSVEQRQELRHELDLVAKQQDVEREMKELAKHQAKLTELKSVVAKVIVRSNAGNPEVNSSVLSIEQKLAVQDVIAKETSSIVQQLSTSFQISSPHTPYIRDVWTTVKETSGTHSLNATHKKRSTARDSLDQDSRNTLQTLTGTSSSQFLEQGSSSALRYLSPNKSNAVRTFSPMKLLEKSYEFQLGASDGPVSTSRSRRGGPFGTSRTLFRKPVKHHENAVGSKRQSNCVGEHSLQNLHRPDSEATSGFSFGLSGMGQPLDTVDISGNYCNSETAESSVQRLEAIVETSQAYDQGDRMSSPEPEPQSQAHIFSEQRFSTYNSSEPIVNPTFFKRYRFNCDSEASPSINSMPFTTEDINRYSPSRRFGSPQSPCFGDLLNGDTKTPLFGSTLSPLSVSSNSRLDRSATEMRKISFNSERERQEARWSVDEDTVQIKRSTEENGASDRAHRGSTDWSPIQGFPSGQQGIFTQSAATFCGAVHVSCCQLTPFEREVAGGARLIV</sequence>
<dbReference type="EnsemblPlants" id="Pp3c7_3600V3.6">
    <property type="protein sequence ID" value="Pp3c7_3600V3.6"/>
    <property type="gene ID" value="Pp3c7_3600"/>
</dbReference>
<keyword evidence="5" id="KW-1185">Reference proteome</keyword>
<feature type="region of interest" description="Disordered" evidence="2">
    <location>
        <begin position="416"/>
        <end position="435"/>
    </location>
</feature>
<reference evidence="4" key="3">
    <citation type="submission" date="2020-12" db="UniProtKB">
        <authorList>
            <consortium name="EnsemblPlants"/>
        </authorList>
    </citation>
    <scope>IDENTIFICATION</scope>
</reference>
<gene>
    <name evidence="4" type="primary">LOC112285071</name>
</gene>
<dbReference type="PANTHER" id="PTHR34462:SF1">
    <property type="entry name" value="OS05G0587400 PROTEIN"/>
    <property type="match status" value="1"/>
</dbReference>
<evidence type="ECO:0000256" key="2">
    <source>
        <dbReference type="SAM" id="MobiDB-lite"/>
    </source>
</evidence>
<feature type="coiled-coil region" evidence="1">
    <location>
        <begin position="259"/>
        <end position="342"/>
    </location>
</feature>
<feature type="region of interest" description="Disordered" evidence="2">
    <location>
        <begin position="646"/>
        <end position="666"/>
    </location>
</feature>
<accession>A0A7I4FTS8</accession>
<feature type="transmembrane region" description="Helical" evidence="3">
    <location>
        <begin position="21"/>
        <end position="41"/>
    </location>
</feature>
<feature type="compositionally biased region" description="Basic and acidic residues" evidence="2">
    <location>
        <begin position="949"/>
        <end position="985"/>
    </location>
</feature>
<keyword evidence="3" id="KW-0472">Membrane</keyword>
<dbReference type="EMBL" id="ABEU02000007">
    <property type="status" value="NOT_ANNOTATED_CDS"/>
    <property type="molecule type" value="Genomic_DNA"/>
</dbReference>
<keyword evidence="3" id="KW-1133">Transmembrane helix</keyword>
<evidence type="ECO:0000256" key="3">
    <source>
        <dbReference type="SAM" id="Phobius"/>
    </source>
</evidence>
<dbReference type="InParanoid" id="A0A7I4FTS8"/>
<dbReference type="Gramene" id="Pp3c7_3600V3.6">
    <property type="protein sequence ID" value="Pp3c7_3600V3.6"/>
    <property type="gene ID" value="Pp3c7_3600"/>
</dbReference>
<protein>
    <submittedName>
        <fullName evidence="4">Uncharacterized protein</fullName>
    </submittedName>
</protein>
<feature type="coiled-coil region" evidence="1">
    <location>
        <begin position="549"/>
        <end position="576"/>
    </location>
</feature>
<dbReference type="Proteomes" id="UP000006727">
    <property type="component" value="Chromosome 7"/>
</dbReference>
<feature type="region of interest" description="Disordered" evidence="2">
    <location>
        <begin position="721"/>
        <end position="742"/>
    </location>
</feature>
<proteinExistence type="predicted"/>
<keyword evidence="1" id="KW-0175">Coiled coil</keyword>
<dbReference type="PANTHER" id="PTHR34462">
    <property type="entry name" value="OS05G0587400 PROTEIN"/>
    <property type="match status" value="1"/>
</dbReference>
<evidence type="ECO:0000256" key="1">
    <source>
        <dbReference type="SAM" id="Coils"/>
    </source>
</evidence>
<evidence type="ECO:0000313" key="4">
    <source>
        <dbReference type="EnsemblPlants" id="Pp3c7_3600V3.6"/>
    </source>
</evidence>
<feature type="region of interest" description="Disordered" evidence="2">
    <location>
        <begin position="352"/>
        <end position="385"/>
    </location>
</feature>
<organism evidence="4 5">
    <name type="scientific">Physcomitrium patens</name>
    <name type="common">Spreading-leaved earth moss</name>
    <name type="synonym">Physcomitrella patens</name>
    <dbReference type="NCBI Taxonomy" id="3218"/>
    <lineage>
        <taxon>Eukaryota</taxon>
        <taxon>Viridiplantae</taxon>
        <taxon>Streptophyta</taxon>
        <taxon>Embryophyta</taxon>
        <taxon>Bryophyta</taxon>
        <taxon>Bryophytina</taxon>
        <taxon>Bryopsida</taxon>
        <taxon>Funariidae</taxon>
        <taxon>Funariales</taxon>
        <taxon>Funariaceae</taxon>
        <taxon>Physcomitrium</taxon>
    </lineage>
</organism>
<feature type="compositionally biased region" description="Basic and acidic residues" evidence="2">
    <location>
        <begin position="352"/>
        <end position="366"/>
    </location>
</feature>
<keyword evidence="3" id="KW-0812">Transmembrane</keyword>
<reference evidence="4 5" key="2">
    <citation type="journal article" date="2018" name="Plant J.">
        <title>The Physcomitrella patens chromosome-scale assembly reveals moss genome structure and evolution.</title>
        <authorList>
            <person name="Lang D."/>
            <person name="Ullrich K.K."/>
            <person name="Murat F."/>
            <person name="Fuchs J."/>
            <person name="Jenkins J."/>
            <person name="Haas F.B."/>
            <person name="Piednoel M."/>
            <person name="Gundlach H."/>
            <person name="Van Bel M."/>
            <person name="Meyberg R."/>
            <person name="Vives C."/>
            <person name="Morata J."/>
            <person name="Symeonidi A."/>
            <person name="Hiss M."/>
            <person name="Muchero W."/>
            <person name="Kamisugi Y."/>
            <person name="Saleh O."/>
            <person name="Blanc G."/>
            <person name="Decker E.L."/>
            <person name="van Gessel N."/>
            <person name="Grimwood J."/>
            <person name="Hayes R.D."/>
            <person name="Graham S.W."/>
            <person name="Gunter L.E."/>
            <person name="McDaniel S.F."/>
            <person name="Hoernstein S.N.W."/>
            <person name="Larsson A."/>
            <person name="Li F.W."/>
            <person name="Perroud P.F."/>
            <person name="Phillips J."/>
            <person name="Ranjan P."/>
            <person name="Rokshar D.S."/>
            <person name="Rothfels C.J."/>
            <person name="Schneider L."/>
            <person name="Shu S."/>
            <person name="Stevenson D.W."/>
            <person name="Thummler F."/>
            <person name="Tillich M."/>
            <person name="Villarreal Aguilar J.C."/>
            <person name="Widiez T."/>
            <person name="Wong G.K."/>
            <person name="Wymore A."/>
            <person name="Zhang Y."/>
            <person name="Zimmer A.D."/>
            <person name="Quatrano R.S."/>
            <person name="Mayer K.F.X."/>
            <person name="Goodstein D."/>
            <person name="Casacuberta J.M."/>
            <person name="Vandepoele K."/>
            <person name="Reski R."/>
            <person name="Cuming A.C."/>
            <person name="Tuskan G.A."/>
            <person name="Maumus F."/>
            <person name="Salse J."/>
            <person name="Schmutz J."/>
            <person name="Rensing S.A."/>
        </authorList>
    </citation>
    <scope>NUCLEOTIDE SEQUENCE [LARGE SCALE GENOMIC DNA]</scope>
    <source>
        <strain evidence="4 5">cv. Gransden 2004</strain>
    </source>
</reference>
<feature type="region of interest" description="Disordered" evidence="2">
    <location>
        <begin position="1"/>
        <end position="21"/>
    </location>
</feature>
<dbReference type="AlphaFoldDB" id="A0A7I4FTS8"/>
<feature type="region of interest" description="Disordered" evidence="2">
    <location>
        <begin position="949"/>
        <end position="996"/>
    </location>
</feature>
<reference evidence="4 5" key="1">
    <citation type="journal article" date="2008" name="Science">
        <title>The Physcomitrella genome reveals evolutionary insights into the conquest of land by plants.</title>
        <authorList>
            <person name="Rensing S."/>
            <person name="Lang D."/>
            <person name="Zimmer A."/>
            <person name="Terry A."/>
            <person name="Salamov A."/>
            <person name="Shapiro H."/>
            <person name="Nishiyama T."/>
            <person name="Perroud P.-F."/>
            <person name="Lindquist E."/>
            <person name="Kamisugi Y."/>
            <person name="Tanahashi T."/>
            <person name="Sakakibara K."/>
            <person name="Fujita T."/>
            <person name="Oishi K."/>
            <person name="Shin-I T."/>
            <person name="Kuroki Y."/>
            <person name="Toyoda A."/>
            <person name="Suzuki Y."/>
            <person name="Hashimoto A."/>
            <person name="Yamaguchi K."/>
            <person name="Sugano A."/>
            <person name="Kohara Y."/>
            <person name="Fujiyama A."/>
            <person name="Anterola A."/>
            <person name="Aoki S."/>
            <person name="Ashton N."/>
            <person name="Barbazuk W.B."/>
            <person name="Barker E."/>
            <person name="Bennetzen J."/>
            <person name="Bezanilla M."/>
            <person name="Blankenship R."/>
            <person name="Cho S.H."/>
            <person name="Dutcher S."/>
            <person name="Estelle M."/>
            <person name="Fawcett J.A."/>
            <person name="Gundlach H."/>
            <person name="Hanada K."/>
            <person name="Heyl A."/>
            <person name="Hicks K.A."/>
            <person name="Hugh J."/>
            <person name="Lohr M."/>
            <person name="Mayer K."/>
            <person name="Melkozernov A."/>
            <person name="Murata T."/>
            <person name="Nelson D."/>
            <person name="Pils B."/>
            <person name="Prigge M."/>
            <person name="Reiss B."/>
            <person name="Renner T."/>
            <person name="Rombauts S."/>
            <person name="Rushton P."/>
            <person name="Sanderfoot A."/>
            <person name="Schween G."/>
            <person name="Shiu S.-H."/>
            <person name="Stueber K."/>
            <person name="Theodoulou F.L."/>
            <person name="Tu H."/>
            <person name="Van de Peer Y."/>
            <person name="Verrier P.J."/>
            <person name="Waters E."/>
            <person name="Wood A."/>
            <person name="Yang L."/>
            <person name="Cove D."/>
            <person name="Cuming A."/>
            <person name="Hasebe M."/>
            <person name="Lucas S."/>
            <person name="Mishler D.B."/>
            <person name="Reski R."/>
            <person name="Grigoriev I."/>
            <person name="Quatrano R.S."/>
            <person name="Boore J.L."/>
        </authorList>
    </citation>
    <scope>NUCLEOTIDE SEQUENCE [LARGE SCALE GENOMIC DNA]</scope>
    <source>
        <strain evidence="4 5">cv. Gransden 2004</strain>
    </source>
</reference>
<evidence type="ECO:0000313" key="5">
    <source>
        <dbReference type="Proteomes" id="UP000006727"/>
    </source>
</evidence>
<name>A0A7I4FTS8_PHYPA</name>